<keyword evidence="7" id="KW-1185">Reference proteome</keyword>
<dbReference type="PROSITE" id="PS51063">
    <property type="entry name" value="HTH_CRP_2"/>
    <property type="match status" value="1"/>
</dbReference>
<dbReference type="PANTHER" id="PTHR24567:SF74">
    <property type="entry name" value="HTH-TYPE TRANSCRIPTIONAL REGULATOR ARCR"/>
    <property type="match status" value="1"/>
</dbReference>
<dbReference type="SMART" id="SM00419">
    <property type="entry name" value="HTH_CRP"/>
    <property type="match status" value="1"/>
</dbReference>
<dbReference type="InterPro" id="IPR012318">
    <property type="entry name" value="HTH_CRP"/>
</dbReference>
<dbReference type="InterPro" id="IPR018490">
    <property type="entry name" value="cNMP-bd_dom_sf"/>
</dbReference>
<dbReference type="RefSeq" id="WP_248995389.1">
    <property type="nucleotide sequence ID" value="NZ_JAKIKP010000005.1"/>
</dbReference>
<sequence length="241" mass="27467">MLKIPDLHNWRANLSPQALEDLQKQLTFKTLKTDEVLYAAGDISTYCYQIESGSIRICNYHSEGREVILAHLYEQDCLGDLGLLSDTPRINFAIADTETRVNVIKRQELKSLCQKHPEILWHMNKHLSYRMELMLSIIEEACLLPLSDRIIKVLVRLGLSKGDIDSQGNTVICNLSQENLGRMVGATRQSVGRELKQMQANGLIIIEYSRFILPDIQKLCQLYDDIISHKAIVPEYNPKAS</sequence>
<dbReference type="GO" id="GO:0003700">
    <property type="term" value="F:DNA-binding transcription factor activity"/>
    <property type="evidence" value="ECO:0007669"/>
    <property type="project" value="TreeGrafter"/>
</dbReference>
<dbReference type="Pfam" id="PF00027">
    <property type="entry name" value="cNMP_binding"/>
    <property type="match status" value="1"/>
</dbReference>
<feature type="domain" description="Cyclic nucleotide-binding" evidence="4">
    <location>
        <begin position="10"/>
        <end position="130"/>
    </location>
</feature>
<proteinExistence type="predicted"/>
<evidence type="ECO:0000259" key="4">
    <source>
        <dbReference type="PROSITE" id="PS50042"/>
    </source>
</evidence>
<name>A0A9X1ZJ56_9GAMM</name>
<dbReference type="EMBL" id="JAKIKP010000005">
    <property type="protein sequence ID" value="MCL1142703.1"/>
    <property type="molecule type" value="Genomic_DNA"/>
</dbReference>
<evidence type="ECO:0000256" key="2">
    <source>
        <dbReference type="ARBA" id="ARBA00023125"/>
    </source>
</evidence>
<dbReference type="Gene3D" id="1.10.10.10">
    <property type="entry name" value="Winged helix-like DNA-binding domain superfamily/Winged helix DNA-binding domain"/>
    <property type="match status" value="1"/>
</dbReference>
<dbReference type="InterPro" id="IPR036390">
    <property type="entry name" value="WH_DNA-bd_sf"/>
</dbReference>
<dbReference type="Proteomes" id="UP001139333">
    <property type="component" value="Unassembled WGS sequence"/>
</dbReference>
<accession>A0A9X1ZJ56</accession>
<dbReference type="PROSITE" id="PS50042">
    <property type="entry name" value="CNMP_BINDING_3"/>
    <property type="match status" value="1"/>
</dbReference>
<dbReference type="PANTHER" id="PTHR24567">
    <property type="entry name" value="CRP FAMILY TRANSCRIPTIONAL REGULATORY PROTEIN"/>
    <property type="match status" value="1"/>
</dbReference>
<dbReference type="Gene3D" id="2.60.120.10">
    <property type="entry name" value="Jelly Rolls"/>
    <property type="match status" value="1"/>
</dbReference>
<evidence type="ECO:0000256" key="3">
    <source>
        <dbReference type="ARBA" id="ARBA00023163"/>
    </source>
</evidence>
<dbReference type="GO" id="GO:0005829">
    <property type="term" value="C:cytosol"/>
    <property type="evidence" value="ECO:0007669"/>
    <property type="project" value="TreeGrafter"/>
</dbReference>
<dbReference type="InterPro" id="IPR000595">
    <property type="entry name" value="cNMP-bd_dom"/>
</dbReference>
<keyword evidence="2" id="KW-0238">DNA-binding</keyword>
<reference evidence="6" key="1">
    <citation type="submission" date="2022-01" db="EMBL/GenBank/DDBJ databases">
        <title>Whole genome-based taxonomy of the Shewanellaceae.</title>
        <authorList>
            <person name="Martin-Rodriguez A.J."/>
        </authorList>
    </citation>
    <scope>NUCLEOTIDE SEQUENCE</scope>
    <source>
        <strain evidence="6">DSM 16422</strain>
    </source>
</reference>
<evidence type="ECO:0000259" key="5">
    <source>
        <dbReference type="PROSITE" id="PS51063"/>
    </source>
</evidence>
<evidence type="ECO:0000313" key="6">
    <source>
        <dbReference type="EMBL" id="MCL1142703.1"/>
    </source>
</evidence>
<dbReference type="Pfam" id="PF13545">
    <property type="entry name" value="HTH_Crp_2"/>
    <property type="match status" value="1"/>
</dbReference>
<dbReference type="CDD" id="cd00038">
    <property type="entry name" value="CAP_ED"/>
    <property type="match status" value="1"/>
</dbReference>
<evidence type="ECO:0000313" key="7">
    <source>
        <dbReference type="Proteomes" id="UP001139333"/>
    </source>
</evidence>
<dbReference type="InterPro" id="IPR036388">
    <property type="entry name" value="WH-like_DNA-bd_sf"/>
</dbReference>
<keyword evidence="3" id="KW-0804">Transcription</keyword>
<dbReference type="GO" id="GO:0003677">
    <property type="term" value="F:DNA binding"/>
    <property type="evidence" value="ECO:0007669"/>
    <property type="project" value="UniProtKB-KW"/>
</dbReference>
<gene>
    <name evidence="6" type="ORF">L2672_08380</name>
</gene>
<dbReference type="AlphaFoldDB" id="A0A9X1ZJ56"/>
<dbReference type="InterPro" id="IPR014710">
    <property type="entry name" value="RmlC-like_jellyroll"/>
</dbReference>
<dbReference type="SMART" id="SM00100">
    <property type="entry name" value="cNMP"/>
    <property type="match status" value="1"/>
</dbReference>
<dbReference type="SUPFAM" id="SSF46785">
    <property type="entry name" value="Winged helix' DNA-binding domain"/>
    <property type="match status" value="1"/>
</dbReference>
<feature type="domain" description="HTH crp-type" evidence="5">
    <location>
        <begin position="144"/>
        <end position="217"/>
    </location>
</feature>
<keyword evidence="1" id="KW-0805">Transcription regulation</keyword>
<comment type="caution">
    <text evidence="6">The sequence shown here is derived from an EMBL/GenBank/DDBJ whole genome shotgun (WGS) entry which is preliminary data.</text>
</comment>
<organism evidence="6 7">
    <name type="scientific">Shewanella gaetbuli</name>
    <dbReference type="NCBI Taxonomy" id="220752"/>
    <lineage>
        <taxon>Bacteria</taxon>
        <taxon>Pseudomonadati</taxon>
        <taxon>Pseudomonadota</taxon>
        <taxon>Gammaproteobacteria</taxon>
        <taxon>Alteromonadales</taxon>
        <taxon>Shewanellaceae</taxon>
        <taxon>Shewanella</taxon>
    </lineage>
</organism>
<protein>
    <submittedName>
        <fullName evidence="6">Crp/Fnr family transcriptional regulator</fullName>
    </submittedName>
</protein>
<dbReference type="SUPFAM" id="SSF51206">
    <property type="entry name" value="cAMP-binding domain-like"/>
    <property type="match status" value="1"/>
</dbReference>
<dbReference type="InterPro" id="IPR050397">
    <property type="entry name" value="Env_Response_Regulators"/>
</dbReference>
<evidence type="ECO:0000256" key="1">
    <source>
        <dbReference type="ARBA" id="ARBA00023015"/>
    </source>
</evidence>